<evidence type="ECO:0008006" key="3">
    <source>
        <dbReference type="Google" id="ProtNLM"/>
    </source>
</evidence>
<gene>
    <name evidence="1" type="ORF">G7Y89_g10176</name>
</gene>
<dbReference type="InterPro" id="IPR036397">
    <property type="entry name" value="RNaseH_sf"/>
</dbReference>
<dbReference type="Proteomes" id="UP000566819">
    <property type="component" value="Unassembled WGS sequence"/>
</dbReference>
<protein>
    <recommendedName>
        <fullName evidence="3">Transposase</fullName>
    </recommendedName>
</protein>
<dbReference type="GO" id="GO:0003676">
    <property type="term" value="F:nucleic acid binding"/>
    <property type="evidence" value="ECO:0007669"/>
    <property type="project" value="InterPro"/>
</dbReference>
<evidence type="ECO:0000313" key="1">
    <source>
        <dbReference type="EMBL" id="KAF4627975.1"/>
    </source>
</evidence>
<dbReference type="EMBL" id="JAAMPI010000880">
    <property type="protein sequence ID" value="KAF4627975.1"/>
    <property type="molecule type" value="Genomic_DNA"/>
</dbReference>
<sequence length="177" mass="19926">MIWGAIGWDYKSELVFMEKLPGRKGICSKAYFQEVLEPVVFPLFEQLGQEYIFMEDGAKVHAGKARLPRLQHGVRGFNWPPCKARTIHLSVAIIPFYEVESLEVELWRGSRSLSACGNLGSGYEDVSSGMEVVIFSALQAERRGKEFSKPVMDFCHGTADLEVLWSTLEYSKNVASL</sequence>
<name>A0A8H4W173_9HELO</name>
<dbReference type="AlphaFoldDB" id="A0A8H4W173"/>
<accession>A0A8H4W173</accession>
<reference evidence="1 2" key="1">
    <citation type="submission" date="2020-03" db="EMBL/GenBank/DDBJ databases">
        <title>Draft Genome Sequence of Cudoniella acicularis.</title>
        <authorList>
            <person name="Buettner E."/>
            <person name="Kellner H."/>
        </authorList>
    </citation>
    <scope>NUCLEOTIDE SEQUENCE [LARGE SCALE GENOMIC DNA]</scope>
    <source>
        <strain evidence="1 2">DSM 108380</strain>
    </source>
</reference>
<evidence type="ECO:0000313" key="2">
    <source>
        <dbReference type="Proteomes" id="UP000566819"/>
    </source>
</evidence>
<keyword evidence="2" id="KW-1185">Reference proteome</keyword>
<proteinExistence type="predicted"/>
<dbReference type="OrthoDB" id="3549254at2759"/>
<dbReference type="Gene3D" id="3.30.420.10">
    <property type="entry name" value="Ribonuclease H-like superfamily/Ribonuclease H"/>
    <property type="match status" value="1"/>
</dbReference>
<organism evidence="1 2">
    <name type="scientific">Cudoniella acicularis</name>
    <dbReference type="NCBI Taxonomy" id="354080"/>
    <lineage>
        <taxon>Eukaryota</taxon>
        <taxon>Fungi</taxon>
        <taxon>Dikarya</taxon>
        <taxon>Ascomycota</taxon>
        <taxon>Pezizomycotina</taxon>
        <taxon>Leotiomycetes</taxon>
        <taxon>Helotiales</taxon>
        <taxon>Tricladiaceae</taxon>
        <taxon>Cudoniella</taxon>
    </lineage>
</organism>
<comment type="caution">
    <text evidence="1">The sequence shown here is derived from an EMBL/GenBank/DDBJ whole genome shotgun (WGS) entry which is preliminary data.</text>
</comment>